<protein>
    <submittedName>
        <fullName evidence="2">Uncharacterized protein</fullName>
    </submittedName>
</protein>
<sequence length="86" mass="8847">MRIDRLRLGVLGLALLCALTTAPAAASAVAASPPPPSAEEQRLDGVVPQEILRMSGFDDAAPEFARDGLGIIAQVREILRVAAAGA</sequence>
<accession>A0ABV5VLA4</accession>
<dbReference type="EMBL" id="JBHMAR010000053">
    <property type="protein sequence ID" value="MFB9738608.1"/>
    <property type="molecule type" value="Genomic_DNA"/>
</dbReference>
<comment type="caution">
    <text evidence="2">The sequence shown here is derived from an EMBL/GenBank/DDBJ whole genome shotgun (WGS) entry which is preliminary data.</text>
</comment>
<organism evidence="2 3">
    <name type="scientific">Streptomyces thermocoprophilus</name>
    <dbReference type="NCBI Taxonomy" id="78356"/>
    <lineage>
        <taxon>Bacteria</taxon>
        <taxon>Bacillati</taxon>
        <taxon>Actinomycetota</taxon>
        <taxon>Actinomycetes</taxon>
        <taxon>Kitasatosporales</taxon>
        <taxon>Streptomycetaceae</taxon>
        <taxon>Streptomyces</taxon>
    </lineage>
</organism>
<name>A0ABV5VLA4_9ACTN</name>
<keyword evidence="3" id="KW-1185">Reference proteome</keyword>
<proteinExistence type="predicted"/>
<evidence type="ECO:0000313" key="2">
    <source>
        <dbReference type="EMBL" id="MFB9738608.1"/>
    </source>
</evidence>
<feature type="signal peptide" evidence="1">
    <location>
        <begin position="1"/>
        <end position="26"/>
    </location>
</feature>
<gene>
    <name evidence="2" type="ORF">ACFFRO_26370</name>
</gene>
<evidence type="ECO:0000313" key="3">
    <source>
        <dbReference type="Proteomes" id="UP001589703"/>
    </source>
</evidence>
<evidence type="ECO:0000256" key="1">
    <source>
        <dbReference type="SAM" id="SignalP"/>
    </source>
</evidence>
<feature type="chain" id="PRO_5047380496" evidence="1">
    <location>
        <begin position="27"/>
        <end position="86"/>
    </location>
</feature>
<reference evidence="2 3" key="1">
    <citation type="submission" date="2024-09" db="EMBL/GenBank/DDBJ databases">
        <authorList>
            <person name="Sun Q."/>
            <person name="Mori K."/>
        </authorList>
    </citation>
    <scope>NUCLEOTIDE SEQUENCE [LARGE SCALE GENOMIC DNA]</scope>
    <source>
        <strain evidence="2 3">JCM 10918</strain>
    </source>
</reference>
<dbReference type="Proteomes" id="UP001589703">
    <property type="component" value="Unassembled WGS sequence"/>
</dbReference>
<keyword evidence="1" id="KW-0732">Signal</keyword>
<dbReference type="RefSeq" id="WP_356758674.1">
    <property type="nucleotide sequence ID" value="NZ_JBHMAR010000053.1"/>
</dbReference>